<comment type="caution">
    <text evidence="2">The sequence shown here is derived from an EMBL/GenBank/DDBJ whole genome shotgun (WGS) entry which is preliminary data.</text>
</comment>
<evidence type="ECO:0000313" key="3">
    <source>
        <dbReference type="Proteomes" id="UP001054925"/>
    </source>
</evidence>
<evidence type="ECO:0000313" key="2">
    <source>
        <dbReference type="EMBL" id="GJN41633.1"/>
    </source>
</evidence>
<keyword evidence="1" id="KW-1133">Transmembrane helix</keyword>
<reference evidence="2" key="1">
    <citation type="submission" date="2021-12" db="EMBL/GenBank/DDBJ databases">
        <title>Draft genome sequence of Corynebacterium ammoniagenes strain T-723.</title>
        <authorList>
            <person name="Matsuzawa M."/>
            <person name="Hiratani M."/>
            <person name="Abe I."/>
            <person name="Tsuji Y."/>
            <person name="Nakamura J."/>
        </authorList>
    </citation>
    <scope>NUCLEOTIDE SEQUENCE</scope>
    <source>
        <strain evidence="2">T-723</strain>
    </source>
</reference>
<keyword evidence="1" id="KW-0812">Transmembrane</keyword>
<organism evidence="2 3">
    <name type="scientific">Corynebacterium ammoniagenes</name>
    <name type="common">Brevibacterium ammoniagenes</name>
    <dbReference type="NCBI Taxonomy" id="1697"/>
    <lineage>
        <taxon>Bacteria</taxon>
        <taxon>Bacillati</taxon>
        <taxon>Actinomycetota</taxon>
        <taxon>Actinomycetes</taxon>
        <taxon>Mycobacteriales</taxon>
        <taxon>Corynebacteriaceae</taxon>
        <taxon>Corynebacterium</taxon>
    </lineage>
</organism>
<evidence type="ECO:0000256" key="1">
    <source>
        <dbReference type="SAM" id="Phobius"/>
    </source>
</evidence>
<keyword evidence="1" id="KW-0472">Membrane</keyword>
<dbReference type="Proteomes" id="UP001054925">
    <property type="component" value="Unassembled WGS sequence"/>
</dbReference>
<feature type="transmembrane region" description="Helical" evidence="1">
    <location>
        <begin position="57"/>
        <end position="78"/>
    </location>
</feature>
<feature type="transmembrane region" description="Helical" evidence="1">
    <location>
        <begin position="12"/>
        <end position="32"/>
    </location>
</feature>
<proteinExistence type="predicted"/>
<name>A0AAV5G4R9_CORAM</name>
<accession>A0AAV5G4R9</accession>
<evidence type="ECO:0008006" key="4">
    <source>
        <dbReference type="Google" id="ProtNLM"/>
    </source>
</evidence>
<protein>
    <recommendedName>
        <fullName evidence="4">Alkaline shock response membrane anchor protein AmaP</fullName>
    </recommendedName>
</protein>
<dbReference type="EMBL" id="BQKK01000001">
    <property type="protein sequence ID" value="GJN41633.1"/>
    <property type="molecule type" value="Genomic_DNA"/>
</dbReference>
<sequence length="187" mass="20910">MSKALRGLDRTIFILLALVLIVLGVWPVLMYFNVEFANYLATWVQHDVWAGIPEQSWYLYVLIAVGVIALFLGIWLTIANVRTQRFNAVESAVSDDQGSVTTLFNSAGQGIADALEKQPGIQSAKSRVTVIEKQRTLTFTVLARATTELAQVRRMVEETEQDFRAAFPDADVQTVYNLHFDKVGKSN</sequence>
<gene>
    <name evidence="2" type="ORF">CAT723_01120</name>
</gene>
<dbReference type="AlphaFoldDB" id="A0AAV5G4R9"/>
<dbReference type="RefSeq" id="WP_236163449.1">
    <property type="nucleotide sequence ID" value="NZ_BQKK01000001.1"/>
</dbReference>